<evidence type="ECO:0000259" key="5">
    <source>
        <dbReference type="SMART" id="SM00829"/>
    </source>
</evidence>
<evidence type="ECO:0000313" key="7">
    <source>
        <dbReference type="Proteomes" id="UP000001661"/>
    </source>
</evidence>
<keyword evidence="2 4" id="KW-0862">Zinc</keyword>
<comment type="cofactor">
    <cofactor evidence="4">
        <name>Zn(2+)</name>
        <dbReference type="ChEBI" id="CHEBI:29105"/>
    </cofactor>
</comment>
<evidence type="ECO:0000256" key="2">
    <source>
        <dbReference type="ARBA" id="ARBA00022833"/>
    </source>
</evidence>
<comment type="similarity">
    <text evidence="4">Belongs to the zinc-containing alcohol dehydrogenase family.</text>
</comment>
<dbReference type="SUPFAM" id="SSF50129">
    <property type="entry name" value="GroES-like"/>
    <property type="match status" value="1"/>
</dbReference>
<dbReference type="STRING" id="574087.Acear_0952"/>
<protein>
    <submittedName>
        <fullName evidence="6">Alcohol dehydrogenase GroES domain protein</fullName>
    </submittedName>
</protein>
<dbReference type="Pfam" id="PF00107">
    <property type="entry name" value="ADH_zinc_N"/>
    <property type="match status" value="1"/>
</dbReference>
<gene>
    <name evidence="6" type="ordered locus">Acear_0952</name>
</gene>
<dbReference type="SMART" id="SM00829">
    <property type="entry name" value="PKS_ER"/>
    <property type="match status" value="1"/>
</dbReference>
<dbReference type="GO" id="GO:0016491">
    <property type="term" value="F:oxidoreductase activity"/>
    <property type="evidence" value="ECO:0007669"/>
    <property type="project" value="UniProtKB-KW"/>
</dbReference>
<reference evidence="6 7" key="1">
    <citation type="journal article" date="2010" name="Stand. Genomic Sci.">
        <title>Complete genome sequence of Acetohalobium arabaticum type strain (Z-7288).</title>
        <authorList>
            <person name="Sikorski J."/>
            <person name="Lapidus A."/>
            <person name="Chertkov O."/>
            <person name="Lucas S."/>
            <person name="Copeland A."/>
            <person name="Glavina Del Rio T."/>
            <person name="Nolan M."/>
            <person name="Tice H."/>
            <person name="Cheng J.F."/>
            <person name="Han C."/>
            <person name="Brambilla E."/>
            <person name="Pitluck S."/>
            <person name="Liolios K."/>
            <person name="Ivanova N."/>
            <person name="Mavromatis K."/>
            <person name="Mikhailova N."/>
            <person name="Pati A."/>
            <person name="Bruce D."/>
            <person name="Detter C."/>
            <person name="Tapia R."/>
            <person name="Goodwin L."/>
            <person name="Chen A."/>
            <person name="Palaniappan K."/>
            <person name="Land M."/>
            <person name="Hauser L."/>
            <person name="Chang Y.J."/>
            <person name="Jeffries C.D."/>
            <person name="Rohde M."/>
            <person name="Goker M."/>
            <person name="Spring S."/>
            <person name="Woyke T."/>
            <person name="Bristow J."/>
            <person name="Eisen J.A."/>
            <person name="Markowitz V."/>
            <person name="Hugenholtz P."/>
            <person name="Kyrpides N.C."/>
            <person name="Klenk H.P."/>
        </authorList>
    </citation>
    <scope>NUCLEOTIDE SEQUENCE [LARGE SCALE GENOMIC DNA]</scope>
    <source>
        <strain evidence="7">ATCC 49924 / DSM 5501 / Z-7288</strain>
    </source>
</reference>
<accession>D9QPP1</accession>
<keyword evidence="1 4" id="KW-0479">Metal-binding</keyword>
<dbReference type="InterPro" id="IPR036291">
    <property type="entry name" value="NAD(P)-bd_dom_sf"/>
</dbReference>
<evidence type="ECO:0000256" key="4">
    <source>
        <dbReference type="RuleBase" id="RU361277"/>
    </source>
</evidence>
<dbReference type="eggNOG" id="COG1063">
    <property type="taxonomic scope" value="Bacteria"/>
</dbReference>
<dbReference type="InterPro" id="IPR011032">
    <property type="entry name" value="GroES-like_sf"/>
</dbReference>
<dbReference type="Gene3D" id="3.90.180.10">
    <property type="entry name" value="Medium-chain alcohol dehydrogenases, catalytic domain"/>
    <property type="match status" value="1"/>
</dbReference>
<dbReference type="RefSeq" id="WP_013277928.1">
    <property type="nucleotide sequence ID" value="NC_014378.1"/>
</dbReference>
<sequence>MTEKMKAARIFGKQDMRVVDIPIPEVGPEQALIKVKAVGVCGSDVELYEGDHPYLEWGCTTLPITPGHEWAGVIEEVGEDVTDFGPGDRVVGDVSLGCGDCSYCMSGRYNLCPNRRVVGSYRNKEGGFAEYIVMPARNLYNVPESISMPEAALVESAATCVYGVMRTDIEMGDTVLVIGDGPIGQLAVQCADAAGAKEVILSGSYDEKLAIVEKLCNAETINRHNQEVIEAVMEYTAGQGADVVIEACGNETGLQQAIEAVKPGGELCLLSIYPQSELTVDVNTTIVKDLDIHNCLASPNAFQPTIDMMESGKIQTQDLITQTLSLKDAEGAFDFIYEERAKTLKVVITP</sequence>
<dbReference type="InterPro" id="IPR020843">
    <property type="entry name" value="ER"/>
</dbReference>
<dbReference type="PROSITE" id="PS00059">
    <property type="entry name" value="ADH_ZINC"/>
    <property type="match status" value="1"/>
</dbReference>
<dbReference type="AlphaFoldDB" id="D9QPP1"/>
<dbReference type="Gene3D" id="3.40.50.720">
    <property type="entry name" value="NAD(P)-binding Rossmann-like Domain"/>
    <property type="match status" value="1"/>
</dbReference>
<dbReference type="InterPro" id="IPR013154">
    <property type="entry name" value="ADH-like_N"/>
</dbReference>
<dbReference type="EMBL" id="CP002105">
    <property type="protein sequence ID" value="ADL12482.1"/>
    <property type="molecule type" value="Genomic_DNA"/>
</dbReference>
<dbReference type="InterPro" id="IPR013149">
    <property type="entry name" value="ADH-like_C"/>
</dbReference>
<dbReference type="InterPro" id="IPR002328">
    <property type="entry name" value="ADH_Zn_CS"/>
</dbReference>
<dbReference type="GO" id="GO:0008270">
    <property type="term" value="F:zinc ion binding"/>
    <property type="evidence" value="ECO:0007669"/>
    <property type="project" value="InterPro"/>
</dbReference>
<keyword evidence="3" id="KW-0560">Oxidoreductase</keyword>
<dbReference type="SUPFAM" id="SSF51735">
    <property type="entry name" value="NAD(P)-binding Rossmann-fold domains"/>
    <property type="match status" value="1"/>
</dbReference>
<dbReference type="InterPro" id="IPR050129">
    <property type="entry name" value="Zn_alcohol_dh"/>
</dbReference>
<dbReference type="KEGG" id="aar:Acear_0952"/>
<evidence type="ECO:0000313" key="6">
    <source>
        <dbReference type="EMBL" id="ADL12482.1"/>
    </source>
</evidence>
<evidence type="ECO:0000256" key="1">
    <source>
        <dbReference type="ARBA" id="ARBA00022723"/>
    </source>
</evidence>
<organism evidence="6 7">
    <name type="scientific">Acetohalobium arabaticum (strain ATCC 49924 / DSM 5501 / Z-7288)</name>
    <dbReference type="NCBI Taxonomy" id="574087"/>
    <lineage>
        <taxon>Bacteria</taxon>
        <taxon>Bacillati</taxon>
        <taxon>Bacillota</taxon>
        <taxon>Clostridia</taxon>
        <taxon>Halanaerobiales</taxon>
        <taxon>Halobacteroidaceae</taxon>
        <taxon>Acetohalobium</taxon>
    </lineage>
</organism>
<dbReference type="Proteomes" id="UP000001661">
    <property type="component" value="Chromosome"/>
</dbReference>
<name>D9QPP1_ACEAZ</name>
<keyword evidence="7" id="KW-1185">Reference proteome</keyword>
<proteinExistence type="inferred from homology"/>
<feature type="domain" description="Enoyl reductase (ER)" evidence="5">
    <location>
        <begin position="12"/>
        <end position="348"/>
    </location>
</feature>
<dbReference type="PANTHER" id="PTHR43401">
    <property type="entry name" value="L-THREONINE 3-DEHYDROGENASE"/>
    <property type="match status" value="1"/>
</dbReference>
<dbReference type="HOGENOM" id="CLU_026673_11_0_9"/>
<dbReference type="PANTHER" id="PTHR43401:SF2">
    <property type="entry name" value="L-THREONINE 3-DEHYDROGENASE"/>
    <property type="match status" value="1"/>
</dbReference>
<dbReference type="Pfam" id="PF08240">
    <property type="entry name" value="ADH_N"/>
    <property type="match status" value="1"/>
</dbReference>
<evidence type="ECO:0000256" key="3">
    <source>
        <dbReference type="ARBA" id="ARBA00023002"/>
    </source>
</evidence>